<dbReference type="OrthoDB" id="409625at2759"/>
<evidence type="ECO:0000313" key="2">
    <source>
        <dbReference type="Proteomes" id="UP000036987"/>
    </source>
</evidence>
<comment type="caution">
    <text evidence="1">The sequence shown here is derived from an EMBL/GenBank/DDBJ whole genome shotgun (WGS) entry which is preliminary data.</text>
</comment>
<keyword evidence="1" id="KW-0240">DNA-directed RNA polymerase</keyword>
<dbReference type="Pfam" id="PF11523">
    <property type="entry name" value="DUF3223"/>
    <property type="match status" value="1"/>
</dbReference>
<dbReference type="Proteomes" id="UP000036987">
    <property type="component" value="Unassembled WGS sequence"/>
</dbReference>
<keyword evidence="2" id="KW-1185">Reference proteome</keyword>
<dbReference type="Gene3D" id="3.10.450.40">
    <property type="match status" value="1"/>
</dbReference>
<gene>
    <name evidence="1" type="ORF">ZOSMA_55G00750</name>
</gene>
<name>A0A0K9NWJ1_ZOSMR</name>
<reference evidence="2" key="1">
    <citation type="journal article" date="2016" name="Nature">
        <title>The genome of the seagrass Zostera marina reveals angiosperm adaptation to the sea.</title>
        <authorList>
            <person name="Olsen J.L."/>
            <person name="Rouze P."/>
            <person name="Verhelst B."/>
            <person name="Lin Y.-C."/>
            <person name="Bayer T."/>
            <person name="Collen J."/>
            <person name="Dattolo E."/>
            <person name="De Paoli E."/>
            <person name="Dittami S."/>
            <person name="Maumus F."/>
            <person name="Michel G."/>
            <person name="Kersting A."/>
            <person name="Lauritano C."/>
            <person name="Lohaus R."/>
            <person name="Toepel M."/>
            <person name="Tonon T."/>
            <person name="Vanneste K."/>
            <person name="Amirebrahimi M."/>
            <person name="Brakel J."/>
            <person name="Bostroem C."/>
            <person name="Chovatia M."/>
            <person name="Grimwood J."/>
            <person name="Jenkins J.W."/>
            <person name="Jueterbock A."/>
            <person name="Mraz A."/>
            <person name="Stam W.T."/>
            <person name="Tice H."/>
            <person name="Bornberg-Bauer E."/>
            <person name="Green P.J."/>
            <person name="Pearson G.A."/>
            <person name="Procaccini G."/>
            <person name="Duarte C.M."/>
            <person name="Schmutz J."/>
            <person name="Reusch T.B.H."/>
            <person name="Van de Peer Y."/>
        </authorList>
    </citation>
    <scope>NUCLEOTIDE SEQUENCE [LARGE SCALE GENOMIC DNA]</scope>
    <source>
        <strain evidence="2">cv. Finnish</strain>
    </source>
</reference>
<dbReference type="GO" id="GO:0009507">
    <property type="term" value="C:chloroplast"/>
    <property type="evidence" value="ECO:0000318"/>
    <property type="project" value="GO_Central"/>
</dbReference>
<dbReference type="GO" id="GO:0009658">
    <property type="term" value="P:chloroplast organization"/>
    <property type="evidence" value="ECO:0000318"/>
    <property type="project" value="GO_Central"/>
</dbReference>
<dbReference type="GO" id="GO:1901259">
    <property type="term" value="P:chloroplast rRNA processing"/>
    <property type="evidence" value="ECO:0000318"/>
    <property type="project" value="GO_Central"/>
</dbReference>
<dbReference type="AlphaFoldDB" id="A0A0K9NWJ1"/>
<dbReference type="STRING" id="29655.A0A0K9NWJ1"/>
<sequence>MVSAITIATFTNLPPTSSISRQSPPTSSFFFSPLLSRRRFLIPRLHSAFPGGGVKIEEPSLIRRPTATVFDAASNKLRQNGGGGFDSEETMSFWNKKQKKVRLDPEYIDLEDEILEETVPIVGFVRMLLHSGTYGSGDRLTAEHEKIVMERLLPYHPEYESKIGDGVDFITIGYHPDYESSRCLFIVRRDRELVDFSYWKCIENLIRKKHPFYVDTFIQRHFRREINLLAL</sequence>
<protein>
    <submittedName>
        <fullName evidence="1">DNA-directed RNA polymerase</fullName>
    </submittedName>
</protein>
<evidence type="ECO:0000313" key="1">
    <source>
        <dbReference type="EMBL" id="KMZ61023.1"/>
    </source>
</evidence>
<dbReference type="InterPro" id="IPR044673">
    <property type="entry name" value="DCL-like"/>
</dbReference>
<dbReference type="PANTHER" id="PTHR33415:SF15">
    <property type="entry name" value="PROTEIN DCL HOMOLOG, CHLOROPLASTIC"/>
    <property type="match status" value="1"/>
</dbReference>
<dbReference type="GO" id="GO:0000428">
    <property type="term" value="C:DNA-directed RNA polymerase complex"/>
    <property type="evidence" value="ECO:0007669"/>
    <property type="project" value="UniProtKB-KW"/>
</dbReference>
<dbReference type="PANTHER" id="PTHR33415">
    <property type="entry name" value="PROTEIN EMBRYO DEFECTIVE 514"/>
    <property type="match status" value="1"/>
</dbReference>
<proteinExistence type="predicted"/>
<organism evidence="1 2">
    <name type="scientific">Zostera marina</name>
    <name type="common">Eelgrass</name>
    <dbReference type="NCBI Taxonomy" id="29655"/>
    <lineage>
        <taxon>Eukaryota</taxon>
        <taxon>Viridiplantae</taxon>
        <taxon>Streptophyta</taxon>
        <taxon>Embryophyta</taxon>
        <taxon>Tracheophyta</taxon>
        <taxon>Spermatophyta</taxon>
        <taxon>Magnoliopsida</taxon>
        <taxon>Liliopsida</taxon>
        <taxon>Zosteraceae</taxon>
        <taxon>Zostera</taxon>
    </lineage>
</organism>
<dbReference type="EMBL" id="LFYR01001545">
    <property type="protein sequence ID" value="KMZ61023.1"/>
    <property type="molecule type" value="Genomic_DNA"/>
</dbReference>
<keyword evidence="1" id="KW-0804">Transcription</keyword>
<accession>A0A0K9NWJ1</accession>